<organism evidence="2 3">
    <name type="scientific">Flavobacterium segetis</name>
    <dbReference type="NCBI Taxonomy" id="271157"/>
    <lineage>
        <taxon>Bacteria</taxon>
        <taxon>Pseudomonadati</taxon>
        <taxon>Bacteroidota</taxon>
        <taxon>Flavobacteriia</taxon>
        <taxon>Flavobacteriales</taxon>
        <taxon>Flavobacteriaceae</taxon>
        <taxon>Flavobacterium</taxon>
    </lineage>
</organism>
<name>A0A1M5HIE5_9FLAO</name>
<proteinExistence type="predicted"/>
<keyword evidence="1" id="KW-1133">Transmembrane helix</keyword>
<dbReference type="STRING" id="271157.SAMN05444396_105112"/>
<dbReference type="Proteomes" id="UP000184036">
    <property type="component" value="Unassembled WGS sequence"/>
</dbReference>
<keyword evidence="1" id="KW-0812">Transmembrane</keyword>
<gene>
    <name evidence="2" type="ORF">SAMN05444396_105112</name>
</gene>
<evidence type="ECO:0000313" key="3">
    <source>
        <dbReference type="Proteomes" id="UP000184036"/>
    </source>
</evidence>
<feature type="transmembrane region" description="Helical" evidence="1">
    <location>
        <begin position="51"/>
        <end position="70"/>
    </location>
</feature>
<dbReference type="RefSeq" id="WP_072990926.1">
    <property type="nucleotide sequence ID" value="NZ_FQWE01000005.1"/>
</dbReference>
<protein>
    <submittedName>
        <fullName evidence="2">NGP1NT (NUC091) domain-containing protein</fullName>
    </submittedName>
</protein>
<accession>A0A1M5HIE5</accession>
<sequence length="96" mass="10949">MKSKLISDDNFKKFASILEEKTKDGFEVVEQNDKLPYAVLKKAGEKVNHNLNFFICCVTLGIWTIPWIYITQVSSKAKKILVAIDEDGNAYVDKCF</sequence>
<dbReference type="EMBL" id="FQWE01000005">
    <property type="protein sequence ID" value="SHG15582.1"/>
    <property type="molecule type" value="Genomic_DNA"/>
</dbReference>
<dbReference type="AlphaFoldDB" id="A0A1M5HIE5"/>
<dbReference type="OrthoDB" id="1361771at2"/>
<evidence type="ECO:0000256" key="1">
    <source>
        <dbReference type="SAM" id="Phobius"/>
    </source>
</evidence>
<keyword evidence="3" id="KW-1185">Reference proteome</keyword>
<keyword evidence="1" id="KW-0472">Membrane</keyword>
<reference evidence="3" key="1">
    <citation type="submission" date="2016-11" db="EMBL/GenBank/DDBJ databases">
        <authorList>
            <person name="Varghese N."/>
            <person name="Submissions S."/>
        </authorList>
    </citation>
    <scope>NUCLEOTIDE SEQUENCE [LARGE SCALE GENOMIC DNA]</scope>
    <source>
        <strain evidence="3">DSM 19741</strain>
    </source>
</reference>
<evidence type="ECO:0000313" key="2">
    <source>
        <dbReference type="EMBL" id="SHG15582.1"/>
    </source>
</evidence>